<organism evidence="2 3">
    <name type="scientific">Catenovulum maritimum</name>
    <dbReference type="NCBI Taxonomy" id="1513271"/>
    <lineage>
        <taxon>Bacteria</taxon>
        <taxon>Pseudomonadati</taxon>
        <taxon>Pseudomonadota</taxon>
        <taxon>Gammaproteobacteria</taxon>
        <taxon>Alteromonadales</taxon>
        <taxon>Alteromonadaceae</taxon>
        <taxon>Catenovulum</taxon>
    </lineage>
</organism>
<evidence type="ECO:0008006" key="4">
    <source>
        <dbReference type="Google" id="ProtNLM"/>
    </source>
</evidence>
<dbReference type="Pfam" id="PF04314">
    <property type="entry name" value="PCuAC"/>
    <property type="match status" value="1"/>
</dbReference>
<comment type="caution">
    <text evidence="2">The sequence shown here is derived from an EMBL/GenBank/DDBJ whole genome shotgun (WGS) entry which is preliminary data.</text>
</comment>
<dbReference type="InterPro" id="IPR007410">
    <property type="entry name" value="LpqE-like"/>
</dbReference>
<proteinExistence type="predicted"/>
<evidence type="ECO:0000313" key="2">
    <source>
        <dbReference type="EMBL" id="KMT66134.1"/>
    </source>
</evidence>
<accession>A0A0J8GY25</accession>
<feature type="signal peptide" evidence="1">
    <location>
        <begin position="1"/>
        <end position="20"/>
    </location>
</feature>
<dbReference type="EMBL" id="LAZL01000006">
    <property type="protein sequence ID" value="KMT66134.1"/>
    <property type="molecule type" value="Genomic_DNA"/>
</dbReference>
<keyword evidence="1" id="KW-0732">Signal</keyword>
<dbReference type="SUPFAM" id="SSF110087">
    <property type="entry name" value="DR1885-like metal-binding protein"/>
    <property type="match status" value="1"/>
</dbReference>
<protein>
    <recommendedName>
        <fullName evidence="4">Copper chaperone</fullName>
    </recommendedName>
</protein>
<dbReference type="RefSeq" id="WP_077066479.1">
    <property type="nucleotide sequence ID" value="NZ_KQ130484.1"/>
</dbReference>
<sequence length="150" mass="16852">MKKYIFALSMAFACVFSAQASLVFENAVVRTTPPGQANTAAYMTIKNTSNKDIHLTKVSSDESIKTEFHTHNWENGMAKMQKLASLTIPANQSVELKSGGMHLMLFKLNPGWQKEHCVIFMLHDKDNNAYKVMAEIKDITSSKHSDHSHH</sequence>
<dbReference type="PANTHER" id="PTHR36302">
    <property type="entry name" value="BLR7088 PROTEIN"/>
    <property type="match status" value="1"/>
</dbReference>
<dbReference type="PANTHER" id="PTHR36302:SF1">
    <property type="entry name" value="COPPER CHAPERONE PCU(A)C"/>
    <property type="match status" value="1"/>
</dbReference>
<dbReference type="Gene3D" id="2.60.40.1890">
    <property type="entry name" value="PCu(A)C copper chaperone"/>
    <property type="match status" value="1"/>
</dbReference>
<dbReference type="Proteomes" id="UP000037600">
    <property type="component" value="Unassembled WGS sequence"/>
</dbReference>
<name>A0A0J8GY25_9ALTE</name>
<dbReference type="InterPro" id="IPR058248">
    <property type="entry name" value="Lxx211020-like"/>
</dbReference>
<evidence type="ECO:0000256" key="1">
    <source>
        <dbReference type="SAM" id="SignalP"/>
    </source>
</evidence>
<evidence type="ECO:0000313" key="3">
    <source>
        <dbReference type="Proteomes" id="UP000037600"/>
    </source>
</evidence>
<dbReference type="InterPro" id="IPR036182">
    <property type="entry name" value="PCuAC_sf"/>
</dbReference>
<keyword evidence="3" id="KW-1185">Reference proteome</keyword>
<reference evidence="2 3" key="1">
    <citation type="submission" date="2015-04" db="EMBL/GenBank/DDBJ databases">
        <title>Draft Genome Sequence of the Novel Agar-Digesting Marine Bacterium Q1.</title>
        <authorList>
            <person name="Li Y."/>
            <person name="Li D."/>
            <person name="Chen G."/>
            <person name="Du Z."/>
        </authorList>
    </citation>
    <scope>NUCLEOTIDE SEQUENCE [LARGE SCALE GENOMIC DNA]</scope>
    <source>
        <strain evidence="2 3">Q1</strain>
    </source>
</reference>
<dbReference type="STRING" id="1513271.XM47_05000"/>
<dbReference type="AlphaFoldDB" id="A0A0J8GY25"/>
<gene>
    <name evidence="2" type="ORF">XM47_05000</name>
</gene>
<dbReference type="OrthoDB" id="9796962at2"/>
<feature type="chain" id="PRO_5005299081" description="Copper chaperone" evidence="1">
    <location>
        <begin position="21"/>
        <end position="150"/>
    </location>
</feature>